<dbReference type="InterPro" id="IPR003035">
    <property type="entry name" value="RWP-RK_dom"/>
</dbReference>
<evidence type="ECO:0000256" key="5">
    <source>
        <dbReference type="ARBA" id="ARBA00023163"/>
    </source>
</evidence>
<feature type="compositionally biased region" description="Polar residues" evidence="7">
    <location>
        <begin position="116"/>
        <end position="127"/>
    </location>
</feature>
<gene>
    <name evidence="9" type="ORF">DCAR_0518930</name>
</gene>
<accession>A0AAF0X1G8</accession>
<dbReference type="PROSITE" id="PS51519">
    <property type="entry name" value="RWP_RK"/>
    <property type="match status" value="1"/>
</dbReference>
<dbReference type="Pfam" id="PF02042">
    <property type="entry name" value="RWP-RK"/>
    <property type="match status" value="1"/>
</dbReference>
<feature type="domain" description="RWP-RK" evidence="8">
    <location>
        <begin position="142"/>
        <end position="221"/>
    </location>
</feature>
<protein>
    <recommendedName>
        <fullName evidence="8">RWP-RK domain-containing protein</fullName>
    </recommendedName>
</protein>
<comment type="function">
    <text evidence="1">Putative transcription factor.</text>
</comment>
<dbReference type="InterPro" id="IPR044607">
    <property type="entry name" value="RKD-like"/>
</dbReference>
<reference evidence="9" key="1">
    <citation type="journal article" date="2016" name="Nat. Genet.">
        <title>A high-quality carrot genome assembly provides new insights into carotenoid accumulation and asterid genome evolution.</title>
        <authorList>
            <person name="Iorizzo M."/>
            <person name="Ellison S."/>
            <person name="Senalik D."/>
            <person name="Zeng P."/>
            <person name="Satapoomin P."/>
            <person name="Huang J."/>
            <person name="Bowman M."/>
            <person name="Iovene M."/>
            <person name="Sanseverino W."/>
            <person name="Cavagnaro P."/>
            <person name="Yildiz M."/>
            <person name="Macko-Podgorni A."/>
            <person name="Moranska E."/>
            <person name="Grzebelus E."/>
            <person name="Grzebelus D."/>
            <person name="Ashrafi H."/>
            <person name="Zheng Z."/>
            <person name="Cheng S."/>
            <person name="Spooner D."/>
            <person name="Van Deynze A."/>
            <person name="Simon P."/>
        </authorList>
    </citation>
    <scope>NUCLEOTIDE SEQUENCE</scope>
    <source>
        <tissue evidence="9">Leaf</tissue>
    </source>
</reference>
<dbReference type="EMBL" id="CP093347">
    <property type="protein sequence ID" value="WOG99577.1"/>
    <property type="molecule type" value="Genomic_DNA"/>
</dbReference>
<dbReference type="GO" id="GO:0003700">
    <property type="term" value="F:DNA-binding transcription factor activity"/>
    <property type="evidence" value="ECO:0007669"/>
    <property type="project" value="InterPro"/>
</dbReference>
<evidence type="ECO:0000256" key="2">
    <source>
        <dbReference type="ARBA" id="ARBA00023015"/>
    </source>
</evidence>
<sequence length="319" mass="37153">MSSLEPWNAWSNHQVEAKQEFAQDLSFPSQYVQWDFGMQESEKFTSFPLLDMFEYSDPLYASLDIVPAEENTTLMQDDLEYFFWKLDDEVMGGFRDFPFKYDEPPLLLSYDSSDSNNVTNGDMNGSGDQEEEDKKKRISSCRNVAKGQRSSNVLTKEEISKYFYMPITQAAKELNIGLTLLKKRCRELGIPRWPHRKLMSIQTLIRNVKELEKEEDGGEKLRQAVGMLEQEKKLLEKSPNLKLMENTKRLRQACFKANYKRRKNMMDTESASREMIVDGRDHFDQYSLPFADPVALPDQQATVARDGIEEDVKPWINIF</sequence>
<evidence type="ECO:0000256" key="4">
    <source>
        <dbReference type="ARBA" id="ARBA00023125"/>
    </source>
</evidence>
<evidence type="ECO:0000313" key="9">
    <source>
        <dbReference type="EMBL" id="WOG99577.1"/>
    </source>
</evidence>
<evidence type="ECO:0000256" key="6">
    <source>
        <dbReference type="ARBA" id="ARBA00023242"/>
    </source>
</evidence>
<evidence type="ECO:0000256" key="3">
    <source>
        <dbReference type="ARBA" id="ARBA00023054"/>
    </source>
</evidence>
<keyword evidence="6" id="KW-0539">Nucleus</keyword>
<keyword evidence="2" id="KW-0805">Transcription regulation</keyword>
<evidence type="ECO:0000256" key="7">
    <source>
        <dbReference type="SAM" id="MobiDB-lite"/>
    </source>
</evidence>
<keyword evidence="10" id="KW-1185">Reference proteome</keyword>
<keyword evidence="4" id="KW-0238">DNA-binding</keyword>
<feature type="region of interest" description="Disordered" evidence="7">
    <location>
        <begin position="111"/>
        <end position="142"/>
    </location>
</feature>
<proteinExistence type="predicted"/>
<keyword evidence="5" id="KW-0804">Transcription</keyword>
<name>A0AAF0X1G8_DAUCS</name>
<dbReference type="AlphaFoldDB" id="A0AAF0X1G8"/>
<dbReference type="PANTHER" id="PTHR46373:SF20">
    <property type="entry name" value="PROTEIN RKD1"/>
    <property type="match status" value="1"/>
</dbReference>
<keyword evidence="3" id="KW-0175">Coiled coil</keyword>
<evidence type="ECO:0000259" key="8">
    <source>
        <dbReference type="PROSITE" id="PS51519"/>
    </source>
</evidence>
<organism evidence="9 10">
    <name type="scientific">Daucus carota subsp. sativus</name>
    <name type="common">Carrot</name>
    <dbReference type="NCBI Taxonomy" id="79200"/>
    <lineage>
        <taxon>Eukaryota</taxon>
        <taxon>Viridiplantae</taxon>
        <taxon>Streptophyta</taxon>
        <taxon>Embryophyta</taxon>
        <taxon>Tracheophyta</taxon>
        <taxon>Spermatophyta</taxon>
        <taxon>Magnoliopsida</taxon>
        <taxon>eudicotyledons</taxon>
        <taxon>Gunneridae</taxon>
        <taxon>Pentapetalae</taxon>
        <taxon>asterids</taxon>
        <taxon>campanulids</taxon>
        <taxon>Apiales</taxon>
        <taxon>Apiaceae</taxon>
        <taxon>Apioideae</taxon>
        <taxon>Scandiceae</taxon>
        <taxon>Daucinae</taxon>
        <taxon>Daucus</taxon>
        <taxon>Daucus sect. Daucus</taxon>
    </lineage>
</organism>
<evidence type="ECO:0000256" key="1">
    <source>
        <dbReference type="ARBA" id="ARBA00004049"/>
    </source>
</evidence>
<reference evidence="9" key="2">
    <citation type="submission" date="2022-03" db="EMBL/GenBank/DDBJ databases">
        <title>Draft title - Genomic analysis of global carrot germplasm unveils the trajectory of domestication and the origin of high carotenoid orange carrot.</title>
        <authorList>
            <person name="Iorizzo M."/>
            <person name="Ellison S."/>
            <person name="Senalik D."/>
            <person name="Macko-Podgorni A."/>
            <person name="Grzebelus D."/>
            <person name="Bostan H."/>
            <person name="Rolling W."/>
            <person name="Curaba J."/>
            <person name="Simon P."/>
        </authorList>
    </citation>
    <scope>NUCLEOTIDE SEQUENCE</scope>
    <source>
        <tissue evidence="9">Leaf</tissue>
    </source>
</reference>
<evidence type="ECO:0000313" key="10">
    <source>
        <dbReference type="Proteomes" id="UP000077755"/>
    </source>
</evidence>
<dbReference type="PANTHER" id="PTHR46373">
    <property type="entry name" value="PROTEIN RKD4"/>
    <property type="match status" value="1"/>
</dbReference>
<dbReference type="Proteomes" id="UP000077755">
    <property type="component" value="Chromosome 5"/>
</dbReference>
<dbReference type="GO" id="GO:0003677">
    <property type="term" value="F:DNA binding"/>
    <property type="evidence" value="ECO:0007669"/>
    <property type="project" value="UniProtKB-KW"/>
</dbReference>